<dbReference type="Proteomes" id="UP000053593">
    <property type="component" value="Unassembled WGS sequence"/>
</dbReference>
<accession>A0A0D0C0Q3</accession>
<evidence type="ECO:0000313" key="2">
    <source>
        <dbReference type="Proteomes" id="UP000053593"/>
    </source>
</evidence>
<name>A0A0D0C0Q3_9AGAR</name>
<gene>
    <name evidence="1" type="ORF">GYMLUDRAFT_576673</name>
</gene>
<proteinExistence type="predicted"/>
<keyword evidence="2" id="KW-1185">Reference proteome</keyword>
<protein>
    <submittedName>
        <fullName evidence="1">Uncharacterized protein</fullName>
    </submittedName>
</protein>
<reference evidence="1 2" key="1">
    <citation type="submission" date="2014-04" db="EMBL/GenBank/DDBJ databases">
        <title>Evolutionary Origins and Diversification of the Mycorrhizal Mutualists.</title>
        <authorList>
            <consortium name="DOE Joint Genome Institute"/>
            <consortium name="Mycorrhizal Genomics Consortium"/>
            <person name="Kohler A."/>
            <person name="Kuo A."/>
            <person name="Nagy L.G."/>
            <person name="Floudas D."/>
            <person name="Copeland A."/>
            <person name="Barry K.W."/>
            <person name="Cichocki N."/>
            <person name="Veneault-Fourrey C."/>
            <person name="LaButti K."/>
            <person name="Lindquist E.A."/>
            <person name="Lipzen A."/>
            <person name="Lundell T."/>
            <person name="Morin E."/>
            <person name="Murat C."/>
            <person name="Riley R."/>
            <person name="Ohm R."/>
            <person name="Sun H."/>
            <person name="Tunlid A."/>
            <person name="Henrissat B."/>
            <person name="Grigoriev I.V."/>
            <person name="Hibbett D.S."/>
            <person name="Martin F."/>
        </authorList>
    </citation>
    <scope>NUCLEOTIDE SEQUENCE [LARGE SCALE GENOMIC DNA]</scope>
    <source>
        <strain evidence="1 2">FD-317 M1</strain>
    </source>
</reference>
<evidence type="ECO:0000313" key="1">
    <source>
        <dbReference type="EMBL" id="KIK61771.1"/>
    </source>
</evidence>
<organism evidence="1 2">
    <name type="scientific">Collybiopsis luxurians FD-317 M1</name>
    <dbReference type="NCBI Taxonomy" id="944289"/>
    <lineage>
        <taxon>Eukaryota</taxon>
        <taxon>Fungi</taxon>
        <taxon>Dikarya</taxon>
        <taxon>Basidiomycota</taxon>
        <taxon>Agaricomycotina</taxon>
        <taxon>Agaricomycetes</taxon>
        <taxon>Agaricomycetidae</taxon>
        <taxon>Agaricales</taxon>
        <taxon>Marasmiineae</taxon>
        <taxon>Omphalotaceae</taxon>
        <taxon>Collybiopsis</taxon>
        <taxon>Collybiopsis luxurians</taxon>
    </lineage>
</organism>
<dbReference type="AlphaFoldDB" id="A0A0D0C0Q3"/>
<sequence>MVVQGQQGDKCALNSDSGPFCPSGYLCIEPIMTPPPPGGNGTVYGICWPDGTAIPP</sequence>
<dbReference type="HOGENOM" id="CLU_3014361_0_0_1"/>
<dbReference type="EMBL" id="KN834770">
    <property type="protein sequence ID" value="KIK61771.1"/>
    <property type="molecule type" value="Genomic_DNA"/>
</dbReference>